<comment type="caution">
    <text evidence="6">The sequence shown here is derived from an EMBL/GenBank/DDBJ whole genome shotgun (WGS) entry which is preliminary data.</text>
</comment>
<keyword evidence="1 4" id="KW-0732">Signal</keyword>
<organism evidence="6 7">
    <name type="scientific">Vibrio rumoiensis 1S-45</name>
    <dbReference type="NCBI Taxonomy" id="1188252"/>
    <lineage>
        <taxon>Bacteria</taxon>
        <taxon>Pseudomonadati</taxon>
        <taxon>Pseudomonadota</taxon>
        <taxon>Gammaproteobacteria</taxon>
        <taxon>Vibrionales</taxon>
        <taxon>Vibrionaceae</taxon>
        <taxon>Vibrio</taxon>
    </lineage>
</organism>
<evidence type="ECO:0000256" key="1">
    <source>
        <dbReference type="ARBA" id="ARBA00022729"/>
    </source>
</evidence>
<comment type="similarity">
    <text evidence="4">Belongs to the BamE family.</text>
</comment>
<dbReference type="Pfam" id="PF04355">
    <property type="entry name" value="BamE"/>
    <property type="match status" value="1"/>
</dbReference>
<comment type="subcellular location">
    <subcellularLocation>
        <location evidence="4">Cell outer membrane</location>
        <topology evidence="4">Lipid-anchor</topology>
    </subcellularLocation>
</comment>
<dbReference type="EMBL" id="AJYK02000017">
    <property type="protein sequence ID" value="OEF28589.1"/>
    <property type="molecule type" value="Genomic_DNA"/>
</dbReference>
<dbReference type="GO" id="GO:0043165">
    <property type="term" value="P:Gram-negative-bacterium-type cell outer membrane assembly"/>
    <property type="evidence" value="ECO:0007669"/>
    <property type="project" value="UniProtKB-UniRule"/>
</dbReference>
<comment type="subunit">
    <text evidence="4">Part of the Bam complex.</text>
</comment>
<evidence type="ECO:0000313" key="7">
    <source>
        <dbReference type="Proteomes" id="UP000094070"/>
    </source>
</evidence>
<dbReference type="GO" id="GO:1990063">
    <property type="term" value="C:Bam protein complex"/>
    <property type="evidence" value="ECO:0007669"/>
    <property type="project" value="TreeGrafter"/>
</dbReference>
<accession>A0A1E5E5A2</accession>
<dbReference type="PANTHER" id="PTHR37482">
    <property type="entry name" value="OUTER MEMBRANE PROTEIN ASSEMBLY FACTOR BAME"/>
    <property type="match status" value="1"/>
</dbReference>
<dbReference type="OrthoDB" id="9808250at2"/>
<feature type="domain" description="Outer membrane protein assembly factor BamE" evidence="5">
    <location>
        <begin position="36"/>
        <end position="100"/>
    </location>
</feature>
<dbReference type="InterPro" id="IPR037873">
    <property type="entry name" value="BamE-like"/>
</dbReference>
<reference evidence="6 7" key="1">
    <citation type="journal article" date="2012" name="Science">
        <title>Ecological populations of bacteria act as socially cohesive units of antibiotic production and resistance.</title>
        <authorList>
            <person name="Cordero O.X."/>
            <person name="Wildschutte H."/>
            <person name="Kirkup B."/>
            <person name="Proehl S."/>
            <person name="Ngo L."/>
            <person name="Hussain F."/>
            <person name="Le Roux F."/>
            <person name="Mincer T."/>
            <person name="Polz M.F."/>
        </authorList>
    </citation>
    <scope>NUCLEOTIDE SEQUENCE [LARGE SCALE GENOMIC DNA]</scope>
    <source>
        <strain evidence="6 7">1S-45</strain>
    </source>
</reference>
<keyword evidence="2 4" id="KW-0472">Membrane</keyword>
<dbReference type="AlphaFoldDB" id="A0A1E5E5A2"/>
<evidence type="ECO:0000256" key="2">
    <source>
        <dbReference type="ARBA" id="ARBA00023136"/>
    </source>
</evidence>
<dbReference type="Gene3D" id="3.30.1450.10">
    <property type="match status" value="1"/>
</dbReference>
<name>A0A1E5E5A2_9VIBR</name>
<gene>
    <name evidence="4" type="primary">bamE</name>
    <name evidence="6" type="ORF">A1QC_04785</name>
</gene>
<keyword evidence="7" id="KW-1185">Reference proteome</keyword>
<proteinExistence type="inferred from homology"/>
<dbReference type="InterPro" id="IPR026592">
    <property type="entry name" value="BamE"/>
</dbReference>
<dbReference type="HAMAP" id="MF_00925">
    <property type="entry name" value="OM_assembly_BamE"/>
    <property type="match status" value="1"/>
</dbReference>
<keyword evidence="3 4" id="KW-0998">Cell outer membrane</keyword>
<protein>
    <recommendedName>
        <fullName evidence="4">Outer membrane protein assembly factor BamE</fullName>
    </recommendedName>
</protein>
<dbReference type="PROSITE" id="PS51257">
    <property type="entry name" value="PROKAR_LIPOPROTEIN"/>
    <property type="match status" value="1"/>
</dbReference>
<keyword evidence="4" id="KW-0449">Lipoprotein</keyword>
<evidence type="ECO:0000259" key="5">
    <source>
        <dbReference type="Pfam" id="PF04355"/>
    </source>
</evidence>
<dbReference type="eggNOG" id="COG2913">
    <property type="taxonomic scope" value="Bacteria"/>
</dbReference>
<dbReference type="InterPro" id="IPR007450">
    <property type="entry name" value="BamE_dom"/>
</dbReference>
<keyword evidence="4" id="KW-0564">Palmitate</keyword>
<dbReference type="RefSeq" id="WP_017024426.1">
    <property type="nucleotide sequence ID" value="NZ_AJYK02000017.1"/>
</dbReference>
<dbReference type="GO" id="GO:0051205">
    <property type="term" value="P:protein insertion into membrane"/>
    <property type="evidence" value="ECO:0007669"/>
    <property type="project" value="UniProtKB-UniRule"/>
</dbReference>
<evidence type="ECO:0000256" key="3">
    <source>
        <dbReference type="ARBA" id="ARBA00023237"/>
    </source>
</evidence>
<dbReference type="GO" id="GO:0030674">
    <property type="term" value="F:protein-macromolecule adaptor activity"/>
    <property type="evidence" value="ECO:0007669"/>
    <property type="project" value="TreeGrafter"/>
</dbReference>
<sequence>MHFKKWMAIIPLVSTLLLSGCSLLEPLVYRIDIAQGNYVEQPDVEKLRIGMTKEQVRYVLGSPMLVQNGYPDTWYYIYHFTHGHDDPEQKNFIVKFDSQSQKLASATGDFDVNPDFNTPLN</sequence>
<dbReference type="STRING" id="1188252.A1QC_04785"/>
<evidence type="ECO:0000256" key="4">
    <source>
        <dbReference type="HAMAP-Rule" id="MF_00925"/>
    </source>
</evidence>
<dbReference type="NCBIfam" id="NF008585">
    <property type="entry name" value="PRK11548.1"/>
    <property type="match status" value="1"/>
</dbReference>
<evidence type="ECO:0000313" key="6">
    <source>
        <dbReference type="EMBL" id="OEF28589.1"/>
    </source>
</evidence>
<comment type="function">
    <text evidence="4">Part of the outer membrane protein assembly complex, which is involved in assembly and insertion of beta-barrel proteins into the outer membrane.</text>
</comment>
<dbReference type="PANTHER" id="PTHR37482:SF1">
    <property type="entry name" value="OUTER MEMBRANE PROTEIN ASSEMBLY FACTOR BAME"/>
    <property type="match status" value="1"/>
</dbReference>
<dbReference type="Proteomes" id="UP000094070">
    <property type="component" value="Unassembled WGS sequence"/>
</dbReference>